<dbReference type="Proteomes" id="UP000240328">
    <property type="component" value="Segment"/>
</dbReference>
<proteinExistence type="predicted"/>
<gene>
    <name evidence="1" type="ORF">NV1_p32</name>
</gene>
<organism evidence="1 2">
    <name type="scientific">Pseudomonas phage NV1</name>
    <dbReference type="NCBI Taxonomy" id="2079543"/>
    <lineage>
        <taxon>Viruses</taxon>
        <taxon>Duplodnaviria</taxon>
        <taxon>Heunggongvirae</taxon>
        <taxon>Uroviricota</taxon>
        <taxon>Caudoviricetes</taxon>
        <taxon>Vicosavirus</taxon>
        <taxon>Vicosavirus NV1</taxon>
    </lineage>
</organism>
<name>A0A2L0HPR2_9CAUD</name>
<evidence type="ECO:0000313" key="1">
    <source>
        <dbReference type="EMBL" id="AUX83661.1"/>
    </source>
</evidence>
<accession>A0A2L0HPR2</accession>
<evidence type="ECO:0000313" key="2">
    <source>
        <dbReference type="Proteomes" id="UP000240328"/>
    </source>
</evidence>
<sequence length="73" mass="8510">MLSPKQLMIGKEKNMASRALTAGEWMDLGYIIRTGERSHCRNARGRALFFRDQVRVRHYAVAPRGQWVFVPYN</sequence>
<keyword evidence="2" id="KW-1185">Reference proteome</keyword>
<reference evidence="1 2" key="1">
    <citation type="submission" date="2018-01" db="EMBL/GenBank/DDBJ databases">
        <title>Genome of Pseudomonas phage NV1, a LUZ24-like virus of Pseudomonas tolaasii.</title>
        <authorList>
            <person name="Storey N.H."/>
        </authorList>
    </citation>
    <scope>NUCLEOTIDE SEQUENCE [LARGE SCALE GENOMIC DNA]</scope>
</reference>
<dbReference type="EMBL" id="MG845684">
    <property type="protein sequence ID" value="AUX83661.1"/>
    <property type="molecule type" value="Genomic_DNA"/>
</dbReference>
<protein>
    <submittedName>
        <fullName evidence="1">Uncharacterized protein</fullName>
    </submittedName>
</protein>